<reference evidence="1 2" key="1">
    <citation type="submission" date="2019-02" db="EMBL/GenBank/DDBJ databases">
        <title>Deep-cultivation of Planctomycetes and their phenomic and genomic characterization uncovers novel biology.</title>
        <authorList>
            <person name="Wiegand S."/>
            <person name="Jogler M."/>
            <person name="Boedeker C."/>
            <person name="Pinto D."/>
            <person name="Vollmers J."/>
            <person name="Rivas-Marin E."/>
            <person name="Kohn T."/>
            <person name="Peeters S.H."/>
            <person name="Heuer A."/>
            <person name="Rast P."/>
            <person name="Oberbeckmann S."/>
            <person name="Bunk B."/>
            <person name="Jeske O."/>
            <person name="Meyerdierks A."/>
            <person name="Storesund J.E."/>
            <person name="Kallscheuer N."/>
            <person name="Luecker S."/>
            <person name="Lage O.M."/>
            <person name="Pohl T."/>
            <person name="Merkel B.J."/>
            <person name="Hornburger P."/>
            <person name="Mueller R.-W."/>
            <person name="Bruemmer F."/>
            <person name="Labrenz M."/>
            <person name="Spormann A.M."/>
            <person name="Op den Camp H."/>
            <person name="Overmann J."/>
            <person name="Amann R."/>
            <person name="Jetten M.S.M."/>
            <person name="Mascher T."/>
            <person name="Medema M.H."/>
            <person name="Devos D.P."/>
            <person name="Kaster A.-K."/>
            <person name="Ovreas L."/>
            <person name="Rohde M."/>
            <person name="Galperin M.Y."/>
            <person name="Jogler C."/>
        </authorList>
    </citation>
    <scope>NUCLEOTIDE SEQUENCE [LARGE SCALE GENOMIC DNA]</scope>
    <source>
        <strain evidence="1 2">Mal52</strain>
    </source>
</reference>
<dbReference type="KEGG" id="sdyn:Mal52_42620"/>
<protein>
    <submittedName>
        <fullName evidence="1">Uncharacterized protein</fullName>
    </submittedName>
</protein>
<name>A0A517ZTF4_9PLAN</name>
<evidence type="ECO:0000313" key="2">
    <source>
        <dbReference type="Proteomes" id="UP000319383"/>
    </source>
</evidence>
<dbReference type="EMBL" id="CP036276">
    <property type="protein sequence ID" value="QDU45766.1"/>
    <property type="molecule type" value="Genomic_DNA"/>
</dbReference>
<dbReference type="Proteomes" id="UP000319383">
    <property type="component" value="Chromosome"/>
</dbReference>
<gene>
    <name evidence="1" type="ORF">Mal52_42620</name>
</gene>
<proteinExistence type="predicted"/>
<sequence>MESNHLIDAFWFAFYTTTPQTDGFAVAMDIPQDEGLLETTIDGRREPALRGLFKKLRTTA</sequence>
<dbReference type="AlphaFoldDB" id="A0A517ZTF4"/>
<keyword evidence="2" id="KW-1185">Reference proteome</keyword>
<accession>A0A517ZTF4</accession>
<organism evidence="1 2">
    <name type="scientific">Symmachiella dynata</name>
    <dbReference type="NCBI Taxonomy" id="2527995"/>
    <lineage>
        <taxon>Bacteria</taxon>
        <taxon>Pseudomonadati</taxon>
        <taxon>Planctomycetota</taxon>
        <taxon>Planctomycetia</taxon>
        <taxon>Planctomycetales</taxon>
        <taxon>Planctomycetaceae</taxon>
        <taxon>Symmachiella</taxon>
    </lineage>
</organism>
<evidence type="ECO:0000313" key="1">
    <source>
        <dbReference type="EMBL" id="QDU45766.1"/>
    </source>
</evidence>